<keyword evidence="2" id="KW-0732">Signal</keyword>
<evidence type="ECO:0000313" key="3">
    <source>
        <dbReference type="EMBL" id="MBB3054939.1"/>
    </source>
</evidence>
<reference evidence="3" key="1">
    <citation type="submission" date="2020-08" db="EMBL/GenBank/DDBJ databases">
        <title>Genomic Encyclopedia of Type Strains, Phase III (KMG-III): the genomes of soil and plant-associated and newly described type strains.</title>
        <authorList>
            <person name="Whitman W."/>
        </authorList>
    </citation>
    <scope>NUCLEOTIDE SEQUENCE [LARGE SCALE GENOMIC DNA]</scope>
    <source>
        <strain evidence="3">CECT 8628</strain>
    </source>
</reference>
<name>A0A839SE66_9SPHI</name>
<dbReference type="OrthoDB" id="800059at2"/>
<evidence type="ECO:0000256" key="2">
    <source>
        <dbReference type="SAM" id="SignalP"/>
    </source>
</evidence>
<feature type="signal peptide" evidence="2">
    <location>
        <begin position="1"/>
        <end position="22"/>
    </location>
</feature>
<keyword evidence="1" id="KW-0472">Membrane</keyword>
<evidence type="ECO:0000313" key="4">
    <source>
        <dbReference type="Proteomes" id="UP000539265"/>
    </source>
</evidence>
<evidence type="ECO:0000256" key="1">
    <source>
        <dbReference type="SAM" id="Phobius"/>
    </source>
</evidence>
<feature type="transmembrane region" description="Helical" evidence="1">
    <location>
        <begin position="41"/>
        <end position="58"/>
    </location>
</feature>
<dbReference type="EMBL" id="JACHWX010000003">
    <property type="protein sequence ID" value="MBB3054939.1"/>
    <property type="molecule type" value="Genomic_DNA"/>
</dbReference>
<keyword evidence="1" id="KW-1133">Transmembrane helix</keyword>
<sequence>MRGKLFWGALVLFIFNSSILFAQPGEPCGGTDPDATCPLDTWIIVLAVIAVISAAYHLHRKQKSPLPTANGIK</sequence>
<dbReference type="Proteomes" id="UP000539265">
    <property type="component" value="Unassembled WGS sequence"/>
</dbReference>
<organism evidence="3 4">
    <name type="scientific">Mucilaginibacter gotjawali</name>
    <dbReference type="NCBI Taxonomy" id="1550579"/>
    <lineage>
        <taxon>Bacteria</taxon>
        <taxon>Pseudomonadati</taxon>
        <taxon>Bacteroidota</taxon>
        <taxon>Sphingobacteriia</taxon>
        <taxon>Sphingobacteriales</taxon>
        <taxon>Sphingobacteriaceae</taxon>
        <taxon>Mucilaginibacter</taxon>
    </lineage>
</organism>
<comment type="caution">
    <text evidence="3">The sequence shown here is derived from an EMBL/GenBank/DDBJ whole genome shotgun (WGS) entry which is preliminary data.</text>
</comment>
<dbReference type="RefSeq" id="WP_096355264.1">
    <property type="nucleotide sequence ID" value="NZ_AP017313.1"/>
</dbReference>
<keyword evidence="1" id="KW-0812">Transmembrane</keyword>
<gene>
    <name evidence="3" type="ORF">FHS11_001356</name>
</gene>
<keyword evidence="4" id="KW-1185">Reference proteome</keyword>
<proteinExistence type="predicted"/>
<protein>
    <submittedName>
        <fullName evidence="3">Uncharacterized protein</fullName>
    </submittedName>
</protein>
<dbReference type="AlphaFoldDB" id="A0A839SE66"/>
<accession>A0A839SE66</accession>
<feature type="chain" id="PRO_5032339500" evidence="2">
    <location>
        <begin position="23"/>
        <end position="73"/>
    </location>
</feature>